<keyword evidence="3" id="KW-0378">Hydrolase</keyword>
<comment type="catalytic activity">
    <reaction evidence="1 3">
        <text>Thiol-dependent hydrolysis of ester, thioester, amide, peptide and isopeptide bonds formed by the C-terminal Gly of ubiquitin (a 76-residue protein attached to proteins as an intracellular targeting signal).</text>
        <dbReference type="EC" id="3.4.19.12"/>
    </reaction>
</comment>
<dbReference type="PROSITE" id="PS50235">
    <property type="entry name" value="USP_3"/>
    <property type="match status" value="1"/>
</dbReference>
<comment type="caution">
    <text evidence="7">The sequence shown here is derived from an EMBL/GenBank/DDBJ whole genome shotgun (WGS) entry which is preliminary data.</text>
</comment>
<dbReference type="InterPro" id="IPR001394">
    <property type="entry name" value="Peptidase_C19_UCH"/>
</dbReference>
<keyword evidence="3" id="KW-0788">Thiol protease</keyword>
<dbReference type="InterPro" id="IPR036873">
    <property type="entry name" value="Rhodanese-like_dom_sf"/>
</dbReference>
<dbReference type="CDD" id="cd02674">
    <property type="entry name" value="Peptidase_C19R"/>
    <property type="match status" value="1"/>
</dbReference>
<dbReference type="PROSITE" id="PS00973">
    <property type="entry name" value="USP_2"/>
    <property type="match status" value="1"/>
</dbReference>
<evidence type="ECO:0000313" key="8">
    <source>
        <dbReference type="Proteomes" id="UP001372834"/>
    </source>
</evidence>
<dbReference type="Gene3D" id="3.90.70.10">
    <property type="entry name" value="Cysteine proteinases"/>
    <property type="match status" value="1"/>
</dbReference>
<evidence type="ECO:0000256" key="3">
    <source>
        <dbReference type="RuleBase" id="RU366025"/>
    </source>
</evidence>
<name>A0AAN8S5F1_POLSC</name>
<dbReference type="InterPro" id="IPR038765">
    <property type="entry name" value="Papain-like_cys_pep_sf"/>
</dbReference>
<proteinExistence type="inferred from homology"/>
<feature type="coiled-coil region" evidence="4">
    <location>
        <begin position="418"/>
        <end position="533"/>
    </location>
</feature>
<evidence type="ECO:0000313" key="7">
    <source>
        <dbReference type="EMBL" id="KAK6639090.1"/>
    </source>
</evidence>
<dbReference type="InterPro" id="IPR001763">
    <property type="entry name" value="Rhodanese-like_dom"/>
</dbReference>
<dbReference type="PANTHER" id="PTHR21646:SF46">
    <property type="entry name" value="UBIQUITIN CARBOXYL-TERMINAL HYDROLASE"/>
    <property type="match status" value="1"/>
</dbReference>
<dbReference type="Proteomes" id="UP001372834">
    <property type="component" value="Unassembled WGS sequence"/>
</dbReference>
<dbReference type="GO" id="GO:0004843">
    <property type="term" value="F:cysteine-type deubiquitinase activity"/>
    <property type="evidence" value="ECO:0007669"/>
    <property type="project" value="UniProtKB-UniRule"/>
</dbReference>
<dbReference type="Pfam" id="PF00581">
    <property type="entry name" value="Rhodanese"/>
    <property type="match status" value="1"/>
</dbReference>
<dbReference type="SUPFAM" id="SSF140856">
    <property type="entry name" value="USP8 N-terminal domain-like"/>
    <property type="match status" value="1"/>
</dbReference>
<keyword evidence="3" id="KW-0833">Ubl conjugation pathway</keyword>
<dbReference type="EMBL" id="JAWJWE010000003">
    <property type="protein sequence ID" value="KAK6639090.1"/>
    <property type="molecule type" value="Genomic_DNA"/>
</dbReference>
<evidence type="ECO:0000259" key="5">
    <source>
        <dbReference type="PROSITE" id="PS50206"/>
    </source>
</evidence>
<accession>A0AAN8S5F1</accession>
<dbReference type="SUPFAM" id="SSF54001">
    <property type="entry name" value="Cysteine proteinases"/>
    <property type="match status" value="1"/>
</dbReference>
<dbReference type="PROSITE" id="PS00972">
    <property type="entry name" value="USP_1"/>
    <property type="match status" value="1"/>
</dbReference>
<evidence type="ECO:0000256" key="4">
    <source>
        <dbReference type="SAM" id="Coils"/>
    </source>
</evidence>
<feature type="domain" description="USP" evidence="6">
    <location>
        <begin position="579"/>
        <end position="909"/>
    </location>
</feature>
<protein>
    <recommendedName>
        <fullName evidence="3">Ubiquitin carboxyl-terminal hydrolase</fullName>
        <ecNumber evidence="3">3.4.19.12</ecNumber>
    </recommendedName>
</protein>
<comment type="similarity">
    <text evidence="2 3">Belongs to the peptidase C19 family.</text>
</comment>
<evidence type="ECO:0000256" key="1">
    <source>
        <dbReference type="ARBA" id="ARBA00000707"/>
    </source>
</evidence>
<dbReference type="InterPro" id="IPR028889">
    <property type="entry name" value="USP"/>
</dbReference>
<dbReference type="GO" id="GO:0006508">
    <property type="term" value="P:proteolysis"/>
    <property type="evidence" value="ECO:0007669"/>
    <property type="project" value="UniProtKB-KW"/>
</dbReference>
<dbReference type="Pfam" id="PF08969">
    <property type="entry name" value="USP8_dimer"/>
    <property type="match status" value="1"/>
</dbReference>
<dbReference type="SUPFAM" id="SSF52821">
    <property type="entry name" value="Rhodanese/Cell cycle control phosphatase"/>
    <property type="match status" value="1"/>
</dbReference>
<dbReference type="EC" id="3.4.19.12" evidence="3"/>
<reference evidence="7 8" key="1">
    <citation type="submission" date="2023-10" db="EMBL/GenBank/DDBJ databases">
        <title>Genomes of two closely related lineages of the louse Polyplax serrata with different host specificities.</title>
        <authorList>
            <person name="Martinu J."/>
            <person name="Tarabai H."/>
            <person name="Stefka J."/>
            <person name="Hypsa V."/>
        </authorList>
    </citation>
    <scope>NUCLEOTIDE SEQUENCE [LARGE SCALE GENOMIC DNA]</scope>
    <source>
        <strain evidence="7">HR10_N</strain>
    </source>
</reference>
<sequence>MSGKENCAPLKFRNIEELKPHYDRLQLNGKNPRDLMQKLDMIYKKATEKLAAGDIENAYILLMKYLNVFSFIQKSDDYKKDSRYYKAMLGRQPKEAMELAENLNYNLRESYSMLQKTEQNVNKRPKDSLKSININIEMPDMRIKKESKSSVTSAKLFSMLREGTTKLLIMDIRPQTDFESSRIQDNMINIPSDIIFKGKSANMLAKELSETSQNLWNLRATYDQVVLIDWMTNEQNFNHSKLAVLKEILTEWDIDVTYKNEILFLDGGYEDWLNSYPWNTTNPKIQRPLMEETVSEIILDQIIYPELDDINANVEQEFLKPFFDKTTKSFNEPTKGIDYDGSELVVEHASRPSFDRTKKAAAIKTYEERRSDLANLLNQKVKETSEALILERTMLDSEKELQETIDKQKEVSFDEEQRKILEEKEEKLLMRVEELKEESILKDNKIKELQKIIEIYEKKDIEEIAKKVTDHERQIREAEMNERIRLQEEEKIKIAKEREEIERNKLLERKKLEEKYRAKLEIARSKKKRLLENNTVNPTNIMPNDGCRIPVINRSNKPRLIEKVRQFNGVKGNVGRGLTGLKNLGNTCYMNSIVQCVSNNPALAKYFCGNHYRDDLFFQNKTKGEVAEEMAAVVKTLWSGQFRSIACRDFKSTVGAFKTEYATYEQQDSHEFLTFLMDWLHNDLNKVVVADSTNSKSKMNDMEKAWWDFKQKNESLISTLFYGLQKSTLTCVKCDEASVTYEPFSNLSLIIPDSECSSAEVRKYNYIIQCLRLYLKSERISGWRCPKCKEFRDAEKKTDICKLPPILIIHLKRFHYIEVLSRKRTSFVDFPLTDLNLSQYVSVENQKHINYDLYAISNHYGTMEGGHYTAFCKSPVYKRWYKFDDHEVFEIAPCEVKTSAAYILFYTSINCRIPEPSS</sequence>
<organism evidence="7 8">
    <name type="scientific">Polyplax serrata</name>
    <name type="common">Common mouse louse</name>
    <dbReference type="NCBI Taxonomy" id="468196"/>
    <lineage>
        <taxon>Eukaryota</taxon>
        <taxon>Metazoa</taxon>
        <taxon>Ecdysozoa</taxon>
        <taxon>Arthropoda</taxon>
        <taxon>Hexapoda</taxon>
        <taxon>Insecta</taxon>
        <taxon>Pterygota</taxon>
        <taxon>Neoptera</taxon>
        <taxon>Paraneoptera</taxon>
        <taxon>Psocodea</taxon>
        <taxon>Troctomorpha</taxon>
        <taxon>Phthiraptera</taxon>
        <taxon>Anoplura</taxon>
        <taxon>Polyplacidae</taxon>
        <taxon>Polyplax</taxon>
    </lineage>
</organism>
<dbReference type="InterPro" id="IPR018200">
    <property type="entry name" value="USP_CS"/>
</dbReference>
<dbReference type="PROSITE" id="PS50206">
    <property type="entry name" value="RHODANESE_3"/>
    <property type="match status" value="1"/>
</dbReference>
<dbReference type="Pfam" id="PF00443">
    <property type="entry name" value="UCH"/>
    <property type="match status" value="1"/>
</dbReference>
<dbReference type="AlphaFoldDB" id="A0AAN8S5F1"/>
<feature type="domain" description="Rhodanese" evidence="5">
    <location>
        <begin position="163"/>
        <end position="281"/>
    </location>
</feature>
<dbReference type="Gene3D" id="3.40.250.10">
    <property type="entry name" value="Rhodanese-like domain"/>
    <property type="match status" value="1"/>
</dbReference>
<dbReference type="InterPro" id="IPR050185">
    <property type="entry name" value="Ub_carboxyl-term_hydrolase"/>
</dbReference>
<keyword evidence="3" id="KW-0645">Protease</keyword>
<dbReference type="PANTHER" id="PTHR21646">
    <property type="entry name" value="UBIQUITIN CARBOXYL-TERMINAL HYDROLASE"/>
    <property type="match status" value="1"/>
</dbReference>
<evidence type="ECO:0000256" key="2">
    <source>
        <dbReference type="ARBA" id="ARBA00009085"/>
    </source>
</evidence>
<dbReference type="GO" id="GO:0016579">
    <property type="term" value="P:protein deubiquitination"/>
    <property type="evidence" value="ECO:0007669"/>
    <property type="project" value="InterPro"/>
</dbReference>
<dbReference type="InterPro" id="IPR015063">
    <property type="entry name" value="USP8_dimer"/>
</dbReference>
<evidence type="ECO:0000259" key="6">
    <source>
        <dbReference type="PROSITE" id="PS50235"/>
    </source>
</evidence>
<keyword evidence="4" id="KW-0175">Coiled coil</keyword>
<dbReference type="Gene3D" id="1.20.58.80">
    <property type="entry name" value="Phosphotransferase system, lactose/cellobiose-type IIA subunit"/>
    <property type="match status" value="1"/>
</dbReference>
<gene>
    <name evidence="7" type="ORF">RUM43_007360</name>
</gene>